<dbReference type="GO" id="GO:0000976">
    <property type="term" value="F:transcription cis-regulatory region binding"/>
    <property type="evidence" value="ECO:0007669"/>
    <property type="project" value="TreeGrafter"/>
</dbReference>
<dbReference type="PROSITE" id="PS50977">
    <property type="entry name" value="HTH_TETR_2"/>
    <property type="match status" value="1"/>
</dbReference>
<dbReference type="STRING" id="67267.GCA_000716675_04304"/>
<dbReference type="OrthoDB" id="3237195at2"/>
<dbReference type="InterPro" id="IPR036271">
    <property type="entry name" value="Tet_transcr_reg_TetR-rel_C_sf"/>
</dbReference>
<dbReference type="PRINTS" id="PR00455">
    <property type="entry name" value="HTHTETR"/>
</dbReference>
<dbReference type="NCBIfam" id="NF041196">
    <property type="entry name" value="ScbR_bind_reg"/>
    <property type="match status" value="1"/>
</dbReference>
<dbReference type="GO" id="GO:0003700">
    <property type="term" value="F:DNA-binding transcription factor activity"/>
    <property type="evidence" value="ECO:0007669"/>
    <property type="project" value="TreeGrafter"/>
</dbReference>
<dbReference type="Gene3D" id="1.10.357.10">
    <property type="entry name" value="Tetracycline Repressor, domain 2"/>
    <property type="match status" value="1"/>
</dbReference>
<dbReference type="PANTHER" id="PTHR30055">
    <property type="entry name" value="HTH-TYPE TRANSCRIPTIONAL REGULATOR RUTR"/>
    <property type="match status" value="1"/>
</dbReference>
<keyword evidence="3" id="KW-0804">Transcription</keyword>
<dbReference type="PROSITE" id="PS01081">
    <property type="entry name" value="HTH_TETR_1"/>
    <property type="match status" value="1"/>
</dbReference>
<dbReference type="RefSeq" id="WP_087885006.1">
    <property type="nucleotide sequence ID" value="NZ_CP021748.1"/>
</dbReference>
<dbReference type="InterPro" id="IPR050109">
    <property type="entry name" value="HTH-type_TetR-like_transc_reg"/>
</dbReference>
<dbReference type="InterPro" id="IPR009057">
    <property type="entry name" value="Homeodomain-like_sf"/>
</dbReference>
<dbReference type="eggNOG" id="COG1309">
    <property type="taxonomic scope" value="Bacteria"/>
</dbReference>
<name>A0A1Z1WEU2_9ACTN</name>
<dbReference type="EMBL" id="CP021748">
    <property type="protein sequence ID" value="ARX84964.1"/>
    <property type="molecule type" value="Genomic_DNA"/>
</dbReference>
<dbReference type="Pfam" id="PF21935">
    <property type="entry name" value="TetR_C_45"/>
    <property type="match status" value="1"/>
</dbReference>
<dbReference type="Pfam" id="PF00440">
    <property type="entry name" value="TetR_N"/>
    <property type="match status" value="1"/>
</dbReference>
<dbReference type="InterPro" id="IPR001647">
    <property type="entry name" value="HTH_TetR"/>
</dbReference>
<keyword evidence="6" id="KW-0808">Transferase</keyword>
<keyword evidence="6" id="KW-0032">Aminotransferase</keyword>
<evidence type="ECO:0000313" key="7">
    <source>
        <dbReference type="Proteomes" id="UP000195880"/>
    </source>
</evidence>
<protein>
    <submittedName>
        <fullName evidence="6">Branched-chain amino acid aminotransferase</fullName>
    </submittedName>
</protein>
<dbReference type="Proteomes" id="UP000195880">
    <property type="component" value="Chromosome"/>
</dbReference>
<feature type="domain" description="HTH tetR-type" evidence="5">
    <location>
        <begin position="13"/>
        <end position="73"/>
    </location>
</feature>
<dbReference type="InterPro" id="IPR023772">
    <property type="entry name" value="DNA-bd_HTH_TetR-type_CS"/>
</dbReference>
<dbReference type="SUPFAM" id="SSF48498">
    <property type="entry name" value="Tetracyclin repressor-like, C-terminal domain"/>
    <property type="match status" value="1"/>
</dbReference>
<evidence type="ECO:0000259" key="5">
    <source>
        <dbReference type="PROSITE" id="PS50977"/>
    </source>
</evidence>
<dbReference type="SUPFAM" id="SSF46689">
    <property type="entry name" value="Homeodomain-like"/>
    <property type="match status" value="1"/>
</dbReference>
<evidence type="ECO:0000256" key="2">
    <source>
        <dbReference type="ARBA" id="ARBA00023125"/>
    </source>
</evidence>
<evidence type="ECO:0000256" key="3">
    <source>
        <dbReference type="ARBA" id="ARBA00023163"/>
    </source>
</evidence>
<dbReference type="KEGG" id="salf:SMD44_04422"/>
<evidence type="ECO:0000256" key="4">
    <source>
        <dbReference type="PROSITE-ProRule" id="PRU00335"/>
    </source>
</evidence>
<dbReference type="GO" id="GO:0008483">
    <property type="term" value="F:transaminase activity"/>
    <property type="evidence" value="ECO:0007669"/>
    <property type="project" value="UniProtKB-KW"/>
</dbReference>
<keyword evidence="1" id="KW-0805">Transcription regulation</keyword>
<dbReference type="InterPro" id="IPR054126">
    <property type="entry name" value="CprB_TetR_C"/>
</dbReference>
<reference evidence="6 7" key="1">
    <citation type="submission" date="2017-05" db="EMBL/GenBank/DDBJ databases">
        <title>Streptomyces alboflavus Genome sequencing and assembly.</title>
        <authorList>
            <person name="Wang Y."/>
            <person name="Du B."/>
            <person name="Ding Y."/>
            <person name="Liu H."/>
            <person name="Hou Q."/>
            <person name="Liu K."/>
            <person name="Wang C."/>
            <person name="Yao L."/>
        </authorList>
    </citation>
    <scope>NUCLEOTIDE SEQUENCE [LARGE SCALE GENOMIC DNA]</scope>
    <source>
        <strain evidence="6 7">MDJK44</strain>
    </source>
</reference>
<accession>A0A1Z1WEU2</accession>
<gene>
    <name evidence="6" type="ORF">SMD44_04422</name>
</gene>
<dbReference type="PANTHER" id="PTHR30055:SF234">
    <property type="entry name" value="HTH-TYPE TRANSCRIPTIONAL REGULATOR BETI"/>
    <property type="match status" value="1"/>
</dbReference>
<feature type="DNA-binding region" description="H-T-H motif" evidence="4">
    <location>
        <begin position="36"/>
        <end position="55"/>
    </location>
</feature>
<evidence type="ECO:0000256" key="1">
    <source>
        <dbReference type="ARBA" id="ARBA00023015"/>
    </source>
</evidence>
<evidence type="ECO:0000313" key="6">
    <source>
        <dbReference type="EMBL" id="ARX84964.1"/>
    </source>
</evidence>
<dbReference type="AlphaFoldDB" id="A0A1Z1WEU2"/>
<proteinExistence type="predicted"/>
<keyword evidence="7" id="KW-1185">Reference proteome</keyword>
<sequence>MAPLTEPKQERAVRTRQIVLRAAAEVFDEYGYGGASISKIMQRAGVTQGGMYFHFKSKLGLAEAVMASQQDFIELPPGEDGLQRLIDITAHITHELQHNVLFRASVRLAVEQEEFGRNDDTAYQEWAERFRVQLVAARRRGELLDDVDEGEFANVLVAAYTGTQIFSTMASKRADLPERTRTLWRYLLRAIATPQARETLRLPEAGTAA</sequence>
<keyword evidence="2 4" id="KW-0238">DNA-binding</keyword>
<dbReference type="InterPro" id="IPR047923">
    <property type="entry name" value="ArpA-like"/>
</dbReference>
<organism evidence="6 7">
    <name type="scientific">Streptomyces alboflavus</name>
    <dbReference type="NCBI Taxonomy" id="67267"/>
    <lineage>
        <taxon>Bacteria</taxon>
        <taxon>Bacillati</taxon>
        <taxon>Actinomycetota</taxon>
        <taxon>Actinomycetes</taxon>
        <taxon>Kitasatosporales</taxon>
        <taxon>Streptomycetaceae</taxon>
        <taxon>Streptomyces</taxon>
    </lineage>
</organism>